<dbReference type="PROSITE" id="PS01124">
    <property type="entry name" value="HTH_ARAC_FAMILY_2"/>
    <property type="match status" value="1"/>
</dbReference>
<dbReference type="InterPro" id="IPR018060">
    <property type="entry name" value="HTH_AraC"/>
</dbReference>
<dbReference type="Gene3D" id="1.10.10.60">
    <property type="entry name" value="Homeodomain-like"/>
    <property type="match status" value="2"/>
</dbReference>
<evidence type="ECO:0000256" key="2">
    <source>
        <dbReference type="ARBA" id="ARBA00023125"/>
    </source>
</evidence>
<dbReference type="InterPro" id="IPR013096">
    <property type="entry name" value="Cupin_2"/>
</dbReference>
<evidence type="ECO:0000256" key="3">
    <source>
        <dbReference type="ARBA" id="ARBA00023163"/>
    </source>
</evidence>
<dbReference type="SMART" id="SM00342">
    <property type="entry name" value="HTH_ARAC"/>
    <property type="match status" value="1"/>
</dbReference>
<dbReference type="EMBL" id="JAVDUU010000002">
    <property type="protein sequence ID" value="MDR6942511.1"/>
    <property type="molecule type" value="Genomic_DNA"/>
</dbReference>
<keyword evidence="1" id="KW-0805">Transcription regulation</keyword>
<dbReference type="SUPFAM" id="SSF46689">
    <property type="entry name" value="Homeodomain-like"/>
    <property type="match status" value="2"/>
</dbReference>
<organism evidence="5 6">
    <name type="scientific">Mucilaginibacter pocheonensis</name>
    <dbReference type="NCBI Taxonomy" id="398050"/>
    <lineage>
        <taxon>Bacteria</taxon>
        <taxon>Pseudomonadati</taxon>
        <taxon>Bacteroidota</taxon>
        <taxon>Sphingobacteriia</taxon>
        <taxon>Sphingobacteriales</taxon>
        <taxon>Sphingobacteriaceae</taxon>
        <taxon>Mucilaginibacter</taxon>
    </lineage>
</organism>
<dbReference type="PANTHER" id="PTHR43280:SF2">
    <property type="entry name" value="HTH-TYPE TRANSCRIPTIONAL REGULATOR EXSA"/>
    <property type="match status" value="1"/>
</dbReference>
<dbReference type="InterPro" id="IPR009057">
    <property type="entry name" value="Homeodomain-like_sf"/>
</dbReference>
<sequence>MKVLQFTLPVAHGHSVIIQEDDLPYFYPYLHRHNEAQLTYITEGEGTLVAGTDMHPFKAGDIFFIGANQPHIFKSDPIFFAPDNKLRSCSLTIFFDPCAKLSSLFELHEMQLLQYFLKQHTSGFKIPSIYKDLILPKILAIRDTMNAGRLIEFIQLLQLLYGIRNELTPLTDVALDKMSESEGIRIGHIYNYVMQHYSSEIKLENIAAEVYMTPQAFCRYFKKHTGNTFVNFLNQLRINEVCKILSLGNIESIASVAYACGFNSITNFNRTFKNTVGSSPRQYLARYAESLVVN</sequence>
<dbReference type="InterPro" id="IPR018062">
    <property type="entry name" value="HTH_AraC-typ_CS"/>
</dbReference>
<keyword evidence="2" id="KW-0238">DNA-binding</keyword>
<evidence type="ECO:0000313" key="5">
    <source>
        <dbReference type="EMBL" id="MDR6942511.1"/>
    </source>
</evidence>
<evidence type="ECO:0000259" key="4">
    <source>
        <dbReference type="PROSITE" id="PS01124"/>
    </source>
</evidence>
<dbReference type="Gene3D" id="2.60.120.10">
    <property type="entry name" value="Jelly Rolls"/>
    <property type="match status" value="1"/>
</dbReference>
<dbReference type="Proteomes" id="UP001247620">
    <property type="component" value="Unassembled WGS sequence"/>
</dbReference>
<evidence type="ECO:0000313" key="6">
    <source>
        <dbReference type="Proteomes" id="UP001247620"/>
    </source>
</evidence>
<dbReference type="InterPro" id="IPR020449">
    <property type="entry name" value="Tscrpt_reg_AraC-type_HTH"/>
</dbReference>
<evidence type="ECO:0000256" key="1">
    <source>
        <dbReference type="ARBA" id="ARBA00023015"/>
    </source>
</evidence>
<dbReference type="PRINTS" id="PR00032">
    <property type="entry name" value="HTHARAC"/>
</dbReference>
<proteinExistence type="predicted"/>
<comment type="caution">
    <text evidence="5">The sequence shown here is derived from an EMBL/GenBank/DDBJ whole genome shotgun (WGS) entry which is preliminary data.</text>
</comment>
<keyword evidence="6" id="KW-1185">Reference proteome</keyword>
<dbReference type="Pfam" id="PF12833">
    <property type="entry name" value="HTH_18"/>
    <property type="match status" value="1"/>
</dbReference>
<dbReference type="SUPFAM" id="SSF51182">
    <property type="entry name" value="RmlC-like cupins"/>
    <property type="match status" value="1"/>
</dbReference>
<keyword evidence="3" id="KW-0804">Transcription</keyword>
<feature type="domain" description="HTH araC/xylS-type" evidence="4">
    <location>
        <begin position="187"/>
        <end position="286"/>
    </location>
</feature>
<dbReference type="InterPro" id="IPR014710">
    <property type="entry name" value="RmlC-like_jellyroll"/>
</dbReference>
<dbReference type="PANTHER" id="PTHR43280">
    <property type="entry name" value="ARAC-FAMILY TRANSCRIPTIONAL REGULATOR"/>
    <property type="match status" value="1"/>
</dbReference>
<dbReference type="Pfam" id="PF07883">
    <property type="entry name" value="Cupin_2"/>
    <property type="match status" value="1"/>
</dbReference>
<name>A0ABU1TCB3_9SPHI</name>
<dbReference type="InterPro" id="IPR011051">
    <property type="entry name" value="RmlC_Cupin_sf"/>
</dbReference>
<dbReference type="RefSeq" id="WP_310095795.1">
    <property type="nucleotide sequence ID" value="NZ_JAVDUU010000002.1"/>
</dbReference>
<dbReference type="PROSITE" id="PS00041">
    <property type="entry name" value="HTH_ARAC_FAMILY_1"/>
    <property type="match status" value="1"/>
</dbReference>
<accession>A0ABU1TCB3</accession>
<reference evidence="5 6" key="1">
    <citation type="submission" date="2023-07" db="EMBL/GenBank/DDBJ databases">
        <title>Sorghum-associated microbial communities from plants grown in Nebraska, USA.</title>
        <authorList>
            <person name="Schachtman D."/>
        </authorList>
    </citation>
    <scope>NUCLEOTIDE SEQUENCE [LARGE SCALE GENOMIC DNA]</scope>
    <source>
        <strain evidence="5 6">3262</strain>
    </source>
</reference>
<protein>
    <submittedName>
        <fullName evidence="5">AraC-like DNA-binding protein</fullName>
    </submittedName>
</protein>
<gene>
    <name evidence="5" type="ORF">J2W55_002353</name>
</gene>